<evidence type="ECO:0000313" key="4">
    <source>
        <dbReference type="Proteomes" id="UP000297245"/>
    </source>
</evidence>
<feature type="transmembrane region" description="Helical" evidence="2">
    <location>
        <begin position="188"/>
        <end position="210"/>
    </location>
</feature>
<dbReference type="Pfam" id="PF20414">
    <property type="entry name" value="DUF6698"/>
    <property type="match status" value="1"/>
</dbReference>
<evidence type="ECO:0000313" key="3">
    <source>
        <dbReference type="EMBL" id="THU86381.1"/>
    </source>
</evidence>
<evidence type="ECO:0000256" key="2">
    <source>
        <dbReference type="SAM" id="Phobius"/>
    </source>
</evidence>
<feature type="compositionally biased region" description="Low complexity" evidence="1">
    <location>
        <begin position="376"/>
        <end position="407"/>
    </location>
</feature>
<keyword evidence="2" id="KW-0812">Transmembrane</keyword>
<reference evidence="3 4" key="1">
    <citation type="journal article" date="2019" name="Nat. Ecol. Evol.">
        <title>Megaphylogeny resolves global patterns of mushroom evolution.</title>
        <authorList>
            <person name="Varga T."/>
            <person name="Krizsan K."/>
            <person name="Foldi C."/>
            <person name="Dima B."/>
            <person name="Sanchez-Garcia M."/>
            <person name="Sanchez-Ramirez S."/>
            <person name="Szollosi G.J."/>
            <person name="Szarkandi J.G."/>
            <person name="Papp V."/>
            <person name="Albert L."/>
            <person name="Andreopoulos W."/>
            <person name="Angelini C."/>
            <person name="Antonin V."/>
            <person name="Barry K.W."/>
            <person name="Bougher N.L."/>
            <person name="Buchanan P."/>
            <person name="Buyck B."/>
            <person name="Bense V."/>
            <person name="Catcheside P."/>
            <person name="Chovatia M."/>
            <person name="Cooper J."/>
            <person name="Damon W."/>
            <person name="Desjardin D."/>
            <person name="Finy P."/>
            <person name="Geml J."/>
            <person name="Haridas S."/>
            <person name="Hughes K."/>
            <person name="Justo A."/>
            <person name="Karasinski D."/>
            <person name="Kautmanova I."/>
            <person name="Kiss B."/>
            <person name="Kocsube S."/>
            <person name="Kotiranta H."/>
            <person name="LaButti K.M."/>
            <person name="Lechner B.E."/>
            <person name="Liimatainen K."/>
            <person name="Lipzen A."/>
            <person name="Lukacs Z."/>
            <person name="Mihaltcheva S."/>
            <person name="Morgado L.N."/>
            <person name="Niskanen T."/>
            <person name="Noordeloos M.E."/>
            <person name="Ohm R.A."/>
            <person name="Ortiz-Santana B."/>
            <person name="Ovrebo C."/>
            <person name="Racz N."/>
            <person name="Riley R."/>
            <person name="Savchenko A."/>
            <person name="Shiryaev A."/>
            <person name="Soop K."/>
            <person name="Spirin V."/>
            <person name="Szebenyi C."/>
            <person name="Tomsovsky M."/>
            <person name="Tulloss R.E."/>
            <person name="Uehling J."/>
            <person name="Grigoriev I.V."/>
            <person name="Vagvolgyi C."/>
            <person name="Papp T."/>
            <person name="Martin F.M."/>
            <person name="Miettinen O."/>
            <person name="Hibbett D.S."/>
            <person name="Nagy L.G."/>
        </authorList>
    </citation>
    <scope>NUCLEOTIDE SEQUENCE [LARGE SCALE GENOMIC DNA]</scope>
    <source>
        <strain evidence="3 4">CBS 962.96</strain>
    </source>
</reference>
<protein>
    <submittedName>
        <fullName evidence="3">Uncharacterized protein</fullName>
    </submittedName>
</protein>
<feature type="compositionally biased region" description="Polar residues" evidence="1">
    <location>
        <begin position="420"/>
        <end position="439"/>
    </location>
</feature>
<gene>
    <name evidence="3" type="ORF">K435DRAFT_868362</name>
</gene>
<accession>A0A4S8LCF9</accession>
<keyword evidence="2" id="KW-1133">Transmembrane helix</keyword>
<dbReference type="EMBL" id="ML179500">
    <property type="protein sequence ID" value="THU86381.1"/>
    <property type="molecule type" value="Genomic_DNA"/>
</dbReference>
<evidence type="ECO:0000256" key="1">
    <source>
        <dbReference type="SAM" id="MobiDB-lite"/>
    </source>
</evidence>
<name>A0A4S8LCF9_DENBC</name>
<dbReference type="OrthoDB" id="3059875at2759"/>
<organism evidence="3 4">
    <name type="scientific">Dendrothele bispora (strain CBS 962.96)</name>
    <dbReference type="NCBI Taxonomy" id="1314807"/>
    <lineage>
        <taxon>Eukaryota</taxon>
        <taxon>Fungi</taxon>
        <taxon>Dikarya</taxon>
        <taxon>Basidiomycota</taxon>
        <taxon>Agaricomycotina</taxon>
        <taxon>Agaricomycetes</taxon>
        <taxon>Agaricomycetidae</taxon>
        <taxon>Agaricales</taxon>
        <taxon>Agaricales incertae sedis</taxon>
        <taxon>Dendrothele</taxon>
    </lineage>
</organism>
<sequence length="466" mass="51453">MDSSPHCPTLIAAGLERDDVIEAGTMGKIVDDAKQRDQLLYVYDILRDELPTFQQDIEAVIEDGSIGRLIQEMNESAGDAVSQDIRKIKDAIIPWLSDVLERDPVPPIEPDAEKEKTRGFNHPDLGRLLCTPVKLPIFDKDPEAFCRQARENDLEHGPITAGHFPAMFYSDLGEKASTDPDCVFENLLYGWLVILTWVFVFLGPTNAAAFRKNMRGLLDAKTDNKIFKIKHYGKAYQNNLTTITHRTIAYATFILRHTLSASDDRRIEEGGVIKQDAFEAIVSLFEDEEFIYEEWVEQVLHDWHAQIDWMLPSSQKPQLVNENDEDSSLNHVARLVKARKQQNATKVTSDITDGSDLETLQANPPVAITLSADNASSSANSSAVNPDSVSVSTSKSLSTPSKPQTSPCLDPGDARAPLGNISNLQNSDPSSTTEISKPSSVACATHAPSTTPRKLSGGFKFGGFRR</sequence>
<feature type="region of interest" description="Disordered" evidence="1">
    <location>
        <begin position="376"/>
        <end position="466"/>
    </location>
</feature>
<keyword evidence="2" id="KW-0472">Membrane</keyword>
<dbReference type="Proteomes" id="UP000297245">
    <property type="component" value="Unassembled WGS sequence"/>
</dbReference>
<dbReference type="InterPro" id="IPR046521">
    <property type="entry name" value="DUF6698"/>
</dbReference>
<dbReference type="AlphaFoldDB" id="A0A4S8LCF9"/>
<proteinExistence type="predicted"/>
<keyword evidence="4" id="KW-1185">Reference proteome</keyword>